<proteinExistence type="predicted"/>
<feature type="non-terminal residue" evidence="1">
    <location>
        <position position="1"/>
    </location>
</feature>
<accession>A0A921MZQ5</accession>
<dbReference type="AlphaFoldDB" id="A0A921MZQ5"/>
<evidence type="ECO:0000313" key="1">
    <source>
        <dbReference type="EMBL" id="HJG95674.1"/>
    </source>
</evidence>
<dbReference type="Proteomes" id="UP000776700">
    <property type="component" value="Unassembled WGS sequence"/>
</dbReference>
<protein>
    <submittedName>
        <fullName evidence="1">Uncharacterized protein</fullName>
    </submittedName>
</protein>
<comment type="caution">
    <text evidence="1">The sequence shown here is derived from an EMBL/GenBank/DDBJ whole genome shotgun (WGS) entry which is preliminary data.</text>
</comment>
<organism evidence="1 2">
    <name type="scientific">Romboutsia timonensis</name>
    <dbReference type="NCBI Taxonomy" id="1776391"/>
    <lineage>
        <taxon>Bacteria</taxon>
        <taxon>Bacillati</taxon>
        <taxon>Bacillota</taxon>
        <taxon>Clostridia</taxon>
        <taxon>Peptostreptococcales</taxon>
        <taxon>Peptostreptococcaceae</taxon>
        <taxon>Romboutsia</taxon>
    </lineage>
</organism>
<reference evidence="1" key="1">
    <citation type="journal article" date="2021" name="PeerJ">
        <title>Extensive microbial diversity within the chicken gut microbiome revealed by metagenomics and culture.</title>
        <authorList>
            <person name="Gilroy R."/>
            <person name="Ravi A."/>
            <person name="Getino M."/>
            <person name="Pursley I."/>
            <person name="Horton D.L."/>
            <person name="Alikhan N.F."/>
            <person name="Baker D."/>
            <person name="Gharbi K."/>
            <person name="Hall N."/>
            <person name="Watson M."/>
            <person name="Adriaenssens E.M."/>
            <person name="Foster-Nyarko E."/>
            <person name="Jarju S."/>
            <person name="Secka A."/>
            <person name="Antonio M."/>
            <person name="Oren A."/>
            <person name="Chaudhuri R.R."/>
            <person name="La Ragione R."/>
            <person name="Hildebrand F."/>
            <person name="Pallen M.J."/>
        </authorList>
    </citation>
    <scope>NUCLEOTIDE SEQUENCE</scope>
    <source>
        <strain evidence="1">1277</strain>
    </source>
</reference>
<sequence>IKLLEKMKDRMKFEHELQYVAISNALGKAFNKNYKYFDIFEKKKPSKKEVSQEEKEKLKSYFDSW</sequence>
<evidence type="ECO:0000313" key="2">
    <source>
        <dbReference type="Proteomes" id="UP000776700"/>
    </source>
</evidence>
<name>A0A921MZQ5_9FIRM</name>
<gene>
    <name evidence="1" type="ORF">K8V90_01065</name>
</gene>
<reference evidence="1" key="2">
    <citation type="submission" date="2021-09" db="EMBL/GenBank/DDBJ databases">
        <authorList>
            <person name="Gilroy R."/>
        </authorList>
    </citation>
    <scope>NUCLEOTIDE SEQUENCE</scope>
    <source>
        <strain evidence="1">1277</strain>
    </source>
</reference>
<dbReference type="EMBL" id="DYUB01000038">
    <property type="protein sequence ID" value="HJG95674.1"/>
    <property type="molecule type" value="Genomic_DNA"/>
</dbReference>